<evidence type="ECO:0000313" key="4">
    <source>
        <dbReference type="EMBL" id="KOO02255.1"/>
    </source>
</evidence>
<reference evidence="5" key="1">
    <citation type="submission" date="2015-08" db="EMBL/GenBank/DDBJ databases">
        <title>Vibrio galatheae sp. nov., a novel member of the Vibrionaceae family isolated from the Solomon Islands.</title>
        <authorList>
            <person name="Giubergia S."/>
            <person name="Machado H."/>
            <person name="Mateiu R.V."/>
            <person name="Gram L."/>
        </authorList>
    </citation>
    <scope>NUCLEOTIDE SEQUENCE [LARGE SCALE GENOMIC DNA]</scope>
    <source>
        <strain evidence="5">DSM 19134</strain>
    </source>
</reference>
<dbReference type="Pfam" id="PF01595">
    <property type="entry name" value="CNNM"/>
    <property type="match status" value="1"/>
</dbReference>
<feature type="transmembrane region" description="Helical" evidence="2">
    <location>
        <begin position="85"/>
        <end position="103"/>
    </location>
</feature>
<feature type="non-terminal residue" evidence="4">
    <location>
        <position position="123"/>
    </location>
</feature>
<dbReference type="InterPro" id="IPR051676">
    <property type="entry name" value="UPF0053_domain"/>
</dbReference>
<sequence>MIAANGYFVAQEFAYMAVDRAKLATLAATGDEAAKRALAVTKRTSFMLSGAQLGITVTGLVLGFVAEPLVGESMGVLLQDFGLSLESGIAIGTIVTLGVAMVVQMIMGELYPKNLAIANAEPM</sequence>
<dbReference type="STRING" id="171383.AKJ31_22370"/>
<feature type="domain" description="CNNM transmembrane" evidence="3">
    <location>
        <begin position="1"/>
        <end position="123"/>
    </location>
</feature>
<dbReference type="InterPro" id="IPR002550">
    <property type="entry name" value="CNNM"/>
</dbReference>
<comment type="caution">
    <text evidence="4">The sequence shown here is derived from an EMBL/GenBank/DDBJ whole genome shotgun (WGS) entry which is preliminary data.</text>
</comment>
<keyword evidence="1 2" id="KW-0812">Transmembrane</keyword>
<dbReference type="PROSITE" id="PS51846">
    <property type="entry name" value="CNNM"/>
    <property type="match status" value="1"/>
</dbReference>
<dbReference type="AlphaFoldDB" id="A0A0M0HJK7"/>
<evidence type="ECO:0000256" key="1">
    <source>
        <dbReference type="PROSITE-ProRule" id="PRU01193"/>
    </source>
</evidence>
<dbReference type="GO" id="GO:0016020">
    <property type="term" value="C:membrane"/>
    <property type="evidence" value="ECO:0007669"/>
    <property type="project" value="UniProtKB-UniRule"/>
</dbReference>
<dbReference type="PANTHER" id="PTHR43099:SF6">
    <property type="entry name" value="UPF0053 PROTEIN RV1842C"/>
    <property type="match status" value="1"/>
</dbReference>
<protein>
    <recommendedName>
        <fullName evidence="3">CNNM transmembrane domain-containing protein</fullName>
    </recommendedName>
</protein>
<feature type="transmembrane region" description="Helical" evidence="2">
    <location>
        <begin position="45"/>
        <end position="65"/>
    </location>
</feature>
<organism evidence="4 5">
    <name type="scientific">Vibrio hepatarius</name>
    <dbReference type="NCBI Taxonomy" id="171383"/>
    <lineage>
        <taxon>Bacteria</taxon>
        <taxon>Pseudomonadati</taxon>
        <taxon>Pseudomonadota</taxon>
        <taxon>Gammaproteobacteria</taxon>
        <taxon>Vibrionales</taxon>
        <taxon>Vibrionaceae</taxon>
        <taxon>Vibrio</taxon>
        <taxon>Vibrio oreintalis group</taxon>
    </lineage>
</organism>
<evidence type="ECO:0000313" key="5">
    <source>
        <dbReference type="Proteomes" id="UP000037530"/>
    </source>
</evidence>
<accession>A0A0M0HJK7</accession>
<keyword evidence="5" id="KW-1185">Reference proteome</keyword>
<name>A0A0M0HJK7_9VIBR</name>
<keyword evidence="1 2" id="KW-1133">Transmembrane helix</keyword>
<gene>
    <name evidence="4" type="ORF">AKJ31_22370</name>
</gene>
<evidence type="ECO:0000259" key="3">
    <source>
        <dbReference type="PROSITE" id="PS51846"/>
    </source>
</evidence>
<proteinExistence type="predicted"/>
<evidence type="ECO:0000256" key="2">
    <source>
        <dbReference type="SAM" id="Phobius"/>
    </source>
</evidence>
<dbReference type="EMBL" id="LHPI01000087">
    <property type="protein sequence ID" value="KOO02255.1"/>
    <property type="molecule type" value="Genomic_DNA"/>
</dbReference>
<keyword evidence="1 2" id="KW-0472">Membrane</keyword>
<dbReference type="Proteomes" id="UP000037530">
    <property type="component" value="Unassembled WGS sequence"/>
</dbReference>
<dbReference type="PATRIC" id="fig|171383.3.peg.4567"/>
<dbReference type="PANTHER" id="PTHR43099">
    <property type="entry name" value="UPF0053 PROTEIN YRKA"/>
    <property type="match status" value="1"/>
</dbReference>